<accession>A0A6P8IL07</accession>
<dbReference type="FunCoup" id="A0A6P8IL07">
    <property type="interactions" value="299"/>
</dbReference>
<comment type="subcellular location">
    <subcellularLocation>
        <location evidence="1">Golgi apparatus membrane</location>
        <topology evidence="1">Single-pass type II membrane protein</topology>
    </subcellularLocation>
</comment>
<dbReference type="GO" id="GO:0000139">
    <property type="term" value="C:Golgi membrane"/>
    <property type="evidence" value="ECO:0007669"/>
    <property type="project" value="UniProtKB-SubCell"/>
</dbReference>
<dbReference type="PANTHER" id="PTHR12129">
    <property type="entry name" value="HEPARAN SULFATE 2-O-SULFOTRANSFERASE"/>
    <property type="match status" value="1"/>
</dbReference>
<evidence type="ECO:0000256" key="9">
    <source>
        <dbReference type="ARBA" id="ARBA00023180"/>
    </source>
</evidence>
<dbReference type="OrthoDB" id="10019582at2759"/>
<gene>
    <name evidence="11" type="primary">LOC116302312</name>
</gene>
<reference evidence="11" key="1">
    <citation type="submission" date="2025-08" db="UniProtKB">
        <authorList>
            <consortium name="RefSeq"/>
        </authorList>
    </citation>
    <scope>IDENTIFICATION</scope>
    <source>
        <tissue evidence="11">Tentacle</tissue>
    </source>
</reference>
<dbReference type="GeneID" id="116302312"/>
<evidence type="ECO:0000256" key="1">
    <source>
        <dbReference type="ARBA" id="ARBA00004323"/>
    </source>
</evidence>
<organism evidence="10 11">
    <name type="scientific">Actinia tenebrosa</name>
    <name type="common">Australian red waratah sea anemone</name>
    <dbReference type="NCBI Taxonomy" id="6105"/>
    <lineage>
        <taxon>Eukaryota</taxon>
        <taxon>Metazoa</taxon>
        <taxon>Cnidaria</taxon>
        <taxon>Anthozoa</taxon>
        <taxon>Hexacorallia</taxon>
        <taxon>Actiniaria</taxon>
        <taxon>Actiniidae</taxon>
        <taxon>Actinia</taxon>
    </lineage>
</organism>
<name>A0A6P8IL07_ACTTE</name>
<evidence type="ECO:0000256" key="4">
    <source>
        <dbReference type="ARBA" id="ARBA00022692"/>
    </source>
</evidence>
<evidence type="ECO:0000313" key="10">
    <source>
        <dbReference type="Proteomes" id="UP000515163"/>
    </source>
</evidence>
<keyword evidence="7" id="KW-0333">Golgi apparatus</keyword>
<evidence type="ECO:0000313" key="11">
    <source>
        <dbReference type="RefSeq" id="XP_031567452.1"/>
    </source>
</evidence>
<dbReference type="InterPro" id="IPR027417">
    <property type="entry name" value="P-loop_NTPase"/>
</dbReference>
<evidence type="ECO:0000256" key="5">
    <source>
        <dbReference type="ARBA" id="ARBA00022968"/>
    </source>
</evidence>
<comment type="similarity">
    <text evidence="2">Belongs to the sulfotransferase 3 family.</text>
</comment>
<dbReference type="InterPro" id="IPR005331">
    <property type="entry name" value="Sulfotransferase"/>
</dbReference>
<keyword evidence="10" id="KW-1185">Reference proteome</keyword>
<evidence type="ECO:0000256" key="2">
    <source>
        <dbReference type="ARBA" id="ARBA00010569"/>
    </source>
</evidence>
<dbReference type="InterPro" id="IPR007734">
    <property type="entry name" value="Heparan_SO4_2-O-STrfase"/>
</dbReference>
<evidence type="ECO:0000256" key="6">
    <source>
        <dbReference type="ARBA" id="ARBA00022989"/>
    </source>
</evidence>
<keyword evidence="6" id="KW-1133">Transmembrane helix</keyword>
<evidence type="ECO:0000256" key="8">
    <source>
        <dbReference type="ARBA" id="ARBA00023136"/>
    </source>
</evidence>
<proteinExistence type="inferred from homology"/>
<evidence type="ECO:0000256" key="3">
    <source>
        <dbReference type="ARBA" id="ARBA00022679"/>
    </source>
</evidence>
<dbReference type="RefSeq" id="XP_031567452.1">
    <property type="nucleotide sequence ID" value="XM_031711592.1"/>
</dbReference>
<dbReference type="InParanoid" id="A0A6P8IL07"/>
<keyword evidence="5" id="KW-0735">Signal-anchor</keyword>
<sequence>MFGKKAIVVALSCLAVFTTLLLIHYGRLKTKYFTSLKVTTVRPPFVSPNIQQKGIIYNRVGKCGSRSLIILMTTLSINNGFQLMNRTNTLDLSGKLRLTLRQQLEFVMSIEQLKPPFIYYTHLHFVDFRKFGAVQPIYINLIRDPLSRLVSGFYFLRFGDGRERSWRFSGPANHLNLSFNECVLKNYSECTDPRRLSYIIPYFCGQSAGCKSSPKHALRQAITNVETKYLVVGVLEEVNDFIKVLEKLLPQFFRGAYEAWKNPGLEESLKRKTTKTKQKIAPSAEVVAIMKERLKLEYQFYDYVKLKFQHLKKELGI</sequence>
<keyword evidence="8" id="KW-0472">Membrane</keyword>
<dbReference type="AlphaFoldDB" id="A0A6P8IL07"/>
<dbReference type="SUPFAM" id="SSF52540">
    <property type="entry name" value="P-loop containing nucleoside triphosphate hydrolases"/>
    <property type="match status" value="1"/>
</dbReference>
<keyword evidence="4" id="KW-0812">Transmembrane</keyword>
<dbReference type="Gene3D" id="3.40.50.300">
    <property type="entry name" value="P-loop containing nucleotide triphosphate hydrolases"/>
    <property type="match status" value="1"/>
</dbReference>
<protein>
    <submittedName>
        <fullName evidence="11">Uronyl 2-sulfotransferase-like</fullName>
    </submittedName>
</protein>
<keyword evidence="9" id="KW-0325">Glycoprotein</keyword>
<dbReference type="Pfam" id="PF03567">
    <property type="entry name" value="Sulfotransfer_2"/>
    <property type="match status" value="1"/>
</dbReference>
<dbReference type="KEGG" id="aten:116302312"/>
<dbReference type="GO" id="GO:0008146">
    <property type="term" value="F:sulfotransferase activity"/>
    <property type="evidence" value="ECO:0007669"/>
    <property type="project" value="InterPro"/>
</dbReference>
<evidence type="ECO:0000256" key="7">
    <source>
        <dbReference type="ARBA" id="ARBA00023034"/>
    </source>
</evidence>
<dbReference type="PANTHER" id="PTHR12129:SF15">
    <property type="entry name" value="URONYL 2-SULFOTRANSFERASE"/>
    <property type="match status" value="1"/>
</dbReference>
<keyword evidence="3" id="KW-0808">Transferase</keyword>
<dbReference type="Proteomes" id="UP000515163">
    <property type="component" value="Unplaced"/>
</dbReference>